<evidence type="ECO:0000256" key="3">
    <source>
        <dbReference type="ARBA" id="ARBA00023002"/>
    </source>
</evidence>
<dbReference type="Gene3D" id="3.20.20.100">
    <property type="entry name" value="NADP-dependent oxidoreductase domain"/>
    <property type="match status" value="1"/>
</dbReference>
<name>A0A0M4CHG2_9CORY</name>
<dbReference type="InterPro" id="IPR036812">
    <property type="entry name" value="NAD(P)_OxRdtase_dom_sf"/>
</dbReference>
<evidence type="ECO:0000259" key="7">
    <source>
        <dbReference type="Pfam" id="PF00248"/>
    </source>
</evidence>
<dbReference type="PIRSF" id="PIRSF000097">
    <property type="entry name" value="AKR"/>
    <property type="match status" value="1"/>
</dbReference>
<evidence type="ECO:0000313" key="9">
    <source>
        <dbReference type="Proteomes" id="UP000068067"/>
    </source>
</evidence>
<comment type="similarity">
    <text evidence="1">Belongs to the aldo/keto reductase family.</text>
</comment>
<sequence length="279" mass="30620">MNTPTLTLSDGAEIPQIGLGTWELRGEEAYRVVRDAVEVGYRLIDTATLYNNEAEVGRAINDAIKAGDVTRDDVVVTSKVWDSDHGADSTKKAFQQTLSLMQLDYLDVYLIHSPVPGSNVETFEAMAQLQGLGSIQSIGVSNFYPSVLEELIDKTGIVPAINQVELHPGFSQAELRKLHQKLGIVTQAWAPFGGGDFFNHPVILEVARRHKVASSVIILSWMVAIGCVAIPKTAQKERLLLNLKVHDFRLSDDDVSKITAIDNESGAGRKFWDPKPVGR</sequence>
<keyword evidence="3 8" id="KW-0560">Oxidoreductase</keyword>
<dbReference type="PRINTS" id="PR00069">
    <property type="entry name" value="ALDKETRDTASE"/>
</dbReference>
<evidence type="ECO:0000256" key="4">
    <source>
        <dbReference type="PIRSR" id="PIRSR000097-1"/>
    </source>
</evidence>
<dbReference type="PROSITE" id="PS00798">
    <property type="entry name" value="ALDOKETO_REDUCTASE_1"/>
    <property type="match status" value="1"/>
</dbReference>
<dbReference type="PROSITE" id="PS00062">
    <property type="entry name" value="ALDOKETO_REDUCTASE_2"/>
    <property type="match status" value="1"/>
</dbReference>
<dbReference type="InterPro" id="IPR018170">
    <property type="entry name" value="Aldo/ket_reductase_CS"/>
</dbReference>
<feature type="binding site" evidence="5">
    <location>
        <position position="112"/>
    </location>
    <ligand>
        <name>substrate</name>
    </ligand>
</feature>
<evidence type="ECO:0000256" key="6">
    <source>
        <dbReference type="PIRSR" id="PIRSR000097-3"/>
    </source>
</evidence>
<dbReference type="PATRIC" id="fig|931089.4.peg.845"/>
<protein>
    <submittedName>
        <fullName evidence="8">Putative oxidoreductase</fullName>
        <ecNumber evidence="8">1.-.-.-</ecNumber>
    </submittedName>
</protein>
<dbReference type="PANTHER" id="PTHR43827:SF3">
    <property type="entry name" value="NADP-DEPENDENT OXIDOREDUCTASE DOMAIN-CONTAINING PROTEIN"/>
    <property type="match status" value="1"/>
</dbReference>
<dbReference type="AlphaFoldDB" id="A0A0M4CHG2"/>
<evidence type="ECO:0000256" key="2">
    <source>
        <dbReference type="ARBA" id="ARBA00022857"/>
    </source>
</evidence>
<dbReference type="InterPro" id="IPR023210">
    <property type="entry name" value="NADP_OxRdtase_dom"/>
</dbReference>
<dbReference type="GO" id="GO:0016616">
    <property type="term" value="F:oxidoreductase activity, acting on the CH-OH group of donors, NAD or NADP as acceptor"/>
    <property type="evidence" value="ECO:0007669"/>
    <property type="project" value="UniProtKB-ARBA"/>
</dbReference>
<dbReference type="KEGG" id="cdx:CDES_04190"/>
<evidence type="ECO:0000256" key="5">
    <source>
        <dbReference type="PIRSR" id="PIRSR000097-2"/>
    </source>
</evidence>
<reference evidence="8 9" key="1">
    <citation type="submission" date="2014-08" db="EMBL/GenBank/DDBJ databases">
        <title>Complete genome sequence of Corynebacterium deserti GIMN1.010 (=DSM 45689), isolated from desert sand in western China.</title>
        <authorList>
            <person name="Ruckert C."/>
            <person name="Albersmeier A."/>
            <person name="Kalinowski J."/>
        </authorList>
    </citation>
    <scope>NUCLEOTIDE SEQUENCE [LARGE SCALE GENOMIC DNA]</scope>
    <source>
        <strain evidence="8 9">GIMN1.010</strain>
    </source>
</reference>
<dbReference type="STRING" id="931089.CDES_04190"/>
<gene>
    <name evidence="8" type="ORF">CDES_04190</name>
</gene>
<feature type="site" description="Lowers pKa of active site Tyr" evidence="6">
    <location>
        <position position="79"/>
    </location>
</feature>
<dbReference type="CDD" id="cd19071">
    <property type="entry name" value="AKR_AKR1-5-like"/>
    <property type="match status" value="1"/>
</dbReference>
<keyword evidence="2" id="KW-0521">NADP</keyword>
<dbReference type="InterPro" id="IPR020471">
    <property type="entry name" value="AKR"/>
</dbReference>
<feature type="active site" description="Proton donor" evidence="4">
    <location>
        <position position="50"/>
    </location>
</feature>
<dbReference type="SUPFAM" id="SSF51430">
    <property type="entry name" value="NAD(P)-linked oxidoreductase"/>
    <property type="match status" value="1"/>
</dbReference>
<accession>A0A0M4CHG2</accession>
<keyword evidence="9" id="KW-1185">Reference proteome</keyword>
<dbReference type="EMBL" id="CP009220">
    <property type="protein sequence ID" value="ALC05284.1"/>
    <property type="molecule type" value="Genomic_DNA"/>
</dbReference>
<organism evidence="8 9">
    <name type="scientific">Corynebacterium deserti GIMN1.010</name>
    <dbReference type="NCBI Taxonomy" id="931089"/>
    <lineage>
        <taxon>Bacteria</taxon>
        <taxon>Bacillati</taxon>
        <taxon>Actinomycetota</taxon>
        <taxon>Actinomycetes</taxon>
        <taxon>Mycobacteriales</taxon>
        <taxon>Corynebacteriaceae</taxon>
        <taxon>Corynebacterium</taxon>
    </lineage>
</organism>
<feature type="domain" description="NADP-dependent oxidoreductase" evidence="7">
    <location>
        <begin position="17"/>
        <end position="262"/>
    </location>
</feature>
<dbReference type="FunFam" id="3.20.20.100:FF:000002">
    <property type="entry name" value="2,5-diketo-D-gluconic acid reductase A"/>
    <property type="match status" value="1"/>
</dbReference>
<dbReference type="Pfam" id="PF00248">
    <property type="entry name" value="Aldo_ket_red"/>
    <property type="match status" value="1"/>
</dbReference>
<proteinExistence type="inferred from homology"/>
<evidence type="ECO:0000256" key="1">
    <source>
        <dbReference type="ARBA" id="ARBA00007905"/>
    </source>
</evidence>
<dbReference type="EC" id="1.-.-.-" evidence="8"/>
<dbReference type="Proteomes" id="UP000068067">
    <property type="component" value="Chromosome"/>
</dbReference>
<dbReference type="PANTHER" id="PTHR43827">
    <property type="entry name" value="2,5-DIKETO-D-GLUCONIC ACID REDUCTASE"/>
    <property type="match status" value="1"/>
</dbReference>
<evidence type="ECO:0000313" key="8">
    <source>
        <dbReference type="EMBL" id="ALC05284.1"/>
    </source>
</evidence>